<keyword evidence="2" id="KW-0472">Membrane</keyword>
<keyword evidence="1" id="KW-0175">Coiled coil</keyword>
<feature type="chain" id="PRO_5039887740" description="Septation ring formation regulator EzrA" evidence="3">
    <location>
        <begin position="28"/>
        <end position="582"/>
    </location>
</feature>
<name>A0A9J6ZEL1_9BACL</name>
<sequence>MNKWTMMLVAGICIVLLQFSLTTQIGASSATDQYIYDETSSLSSSEITLLESQIQAESFRLVLLVNTTSAQGIALIFGLIIVVAIVIIFMVQSRKRRRYNEDVDNLTDELETVLGKVHELEDGLTTALKFSQGHSKAIIEASENELYTLLQRATTYPEQLRSLKPIPRWISSKHVVHLKELMYQVKQQLQLANRLEDVFHSYNNEISIATKVLQDYQLSFNQAKQNFETMNKNNEMTLIKLSEKQLDIQKMIDQCAALLAFNPVEAKVQLDQYGSQITTWCSDINEYTSLVSEVSKLPNKINETKLKIDELVHQERLKLDEISPYKFFDSMNGQLASMKKALNIGDMIIVRDGIQRINNWLTTSLAEVKQSIDARNRNQQVLNQFKLAMIQYEKDHHTEITKQINALQLQFHEIHWRNAAEQLTELQRNVEMLKEQMDKAENYNSFEVQRYLESDNILQEANSLLQAIQDSSAQLLHIHERSEQRVREYLTTCGQLKKSIVQLRSTAQSHVVYSYPGIHETECAASSSIQILENAVSLTPRNLYHANEQLRDATQKVNEFENLVKQAVDNKMARERAEEERL</sequence>
<dbReference type="EMBL" id="CP097899">
    <property type="protein sequence ID" value="URN94471.1"/>
    <property type="molecule type" value="Genomic_DNA"/>
</dbReference>
<feature type="coiled-coil region" evidence="1">
    <location>
        <begin position="543"/>
        <end position="570"/>
    </location>
</feature>
<evidence type="ECO:0008006" key="6">
    <source>
        <dbReference type="Google" id="ProtNLM"/>
    </source>
</evidence>
<feature type="coiled-coil region" evidence="1">
    <location>
        <begin position="96"/>
        <end position="123"/>
    </location>
</feature>
<feature type="coiled-coil region" evidence="1">
    <location>
        <begin position="416"/>
        <end position="443"/>
    </location>
</feature>
<reference evidence="4" key="1">
    <citation type="submission" date="2022-05" db="EMBL/GenBank/DDBJ databases">
        <title>Novel bacterial taxa in a minimal lignocellulolytic consortium and its capacity to transform plastics disclosed by genome-resolved metagenomics.</title>
        <authorList>
            <person name="Rodriguez C.A.D."/>
            <person name="Diaz-Garcia L."/>
            <person name="Herrera K."/>
            <person name="Tarazona N.A."/>
            <person name="Sproer C."/>
            <person name="Overmann J."/>
            <person name="Jimenez D.J."/>
        </authorList>
    </citation>
    <scope>NUCLEOTIDE SEQUENCE</scope>
    <source>
        <strain evidence="4">MAG5</strain>
    </source>
</reference>
<keyword evidence="2" id="KW-1133">Transmembrane helix</keyword>
<evidence type="ECO:0000256" key="2">
    <source>
        <dbReference type="SAM" id="Phobius"/>
    </source>
</evidence>
<gene>
    <name evidence="4" type="ORF">NAG76_22060</name>
</gene>
<keyword evidence="3" id="KW-0732">Signal</keyword>
<organism evidence="4 5">
    <name type="scientific">Candidatus Pristimantibacillus lignocellulolyticus</name>
    <dbReference type="NCBI Taxonomy" id="2994561"/>
    <lineage>
        <taxon>Bacteria</taxon>
        <taxon>Bacillati</taxon>
        <taxon>Bacillota</taxon>
        <taxon>Bacilli</taxon>
        <taxon>Bacillales</taxon>
        <taxon>Paenibacillaceae</taxon>
        <taxon>Candidatus Pristimantibacillus</taxon>
    </lineage>
</organism>
<protein>
    <recommendedName>
        <fullName evidence="6">Septation ring formation regulator EzrA</fullName>
    </recommendedName>
</protein>
<evidence type="ECO:0000313" key="4">
    <source>
        <dbReference type="EMBL" id="URN94471.1"/>
    </source>
</evidence>
<accession>A0A9J6ZEL1</accession>
<evidence type="ECO:0000256" key="1">
    <source>
        <dbReference type="SAM" id="Coils"/>
    </source>
</evidence>
<feature type="transmembrane region" description="Helical" evidence="2">
    <location>
        <begin position="70"/>
        <end position="91"/>
    </location>
</feature>
<proteinExistence type="predicted"/>
<evidence type="ECO:0000256" key="3">
    <source>
        <dbReference type="SAM" id="SignalP"/>
    </source>
</evidence>
<keyword evidence="2" id="KW-0812">Transmembrane</keyword>
<dbReference type="Proteomes" id="UP001056756">
    <property type="component" value="Chromosome"/>
</dbReference>
<dbReference type="AlphaFoldDB" id="A0A9J6ZEL1"/>
<feature type="signal peptide" evidence="3">
    <location>
        <begin position="1"/>
        <end position="27"/>
    </location>
</feature>
<dbReference type="KEGG" id="plig:NAG76_22060"/>
<evidence type="ECO:0000313" key="5">
    <source>
        <dbReference type="Proteomes" id="UP001056756"/>
    </source>
</evidence>